<evidence type="ECO:0000256" key="9">
    <source>
        <dbReference type="RuleBase" id="RU004504"/>
    </source>
</evidence>
<feature type="domain" description="Aminotransferase class V" evidence="10">
    <location>
        <begin position="29"/>
        <end position="328"/>
    </location>
</feature>
<keyword evidence="4 11" id="KW-0808">Transferase</keyword>
<keyword evidence="3 11" id="KW-0032">Aminotransferase</keyword>
<evidence type="ECO:0000256" key="2">
    <source>
        <dbReference type="ARBA" id="ARBA00009236"/>
    </source>
</evidence>
<sequence>MQKEKYRLQLPGPTPVPPRVQLAMSRPMIGHRDPDCAQLVQDLSERLRPIFGTPNPVLLLTGSGTSALEAAAANTVSEGEEAAVVVSGAFGDRFAQILDSMQVKVHRLDIEWGKACRPEELADFLKQHSRVKAVFLTFCETSTGVLNPIPELAREVREHTEALTIVDGVSCIGGTPAKAEEWGVDILVTGSQKALMLPPGLAFAAVSDRAWKRVEANTHPRYYLDFRQYRKSLEKANTPNTPAVSLFFGLEEVLNMLEEEGLENVYARHRLMRDILRKGIEALGLPLLTENRDASPTVTAVKGGADWSVEDLRKELRQLGVRVAGGQQRLKGKVFRIGHMGYADPLDMLSTLSALEVALKRIGAPVETGAGMKAAEEEWIRVSRVNH</sequence>
<dbReference type="Pfam" id="PF00266">
    <property type="entry name" value="Aminotran_5"/>
    <property type="match status" value="1"/>
</dbReference>
<evidence type="ECO:0000259" key="10">
    <source>
        <dbReference type="Pfam" id="PF00266"/>
    </source>
</evidence>
<evidence type="ECO:0000256" key="4">
    <source>
        <dbReference type="ARBA" id="ARBA00022679"/>
    </source>
</evidence>
<dbReference type="InterPro" id="IPR020578">
    <property type="entry name" value="Aminotrans_V_PyrdxlP_BS"/>
</dbReference>
<dbReference type="PIRSF" id="PIRSF000524">
    <property type="entry name" value="SPT"/>
    <property type="match status" value="1"/>
</dbReference>
<dbReference type="GO" id="GO:0008453">
    <property type="term" value="F:alanine-glyoxylate transaminase activity"/>
    <property type="evidence" value="ECO:0007669"/>
    <property type="project" value="TreeGrafter"/>
</dbReference>
<keyword evidence="5 7" id="KW-0663">Pyridoxal phosphate</keyword>
<dbReference type="InterPro" id="IPR015422">
    <property type="entry name" value="PyrdxlP-dep_Trfase_small"/>
</dbReference>
<dbReference type="OrthoDB" id="389074at2"/>
<proteinExistence type="inferred from homology"/>
<dbReference type="PANTHER" id="PTHR21152">
    <property type="entry name" value="AMINOTRANSFERASE CLASS V"/>
    <property type="match status" value="1"/>
</dbReference>
<dbReference type="InterPro" id="IPR015424">
    <property type="entry name" value="PyrdxlP-dep_Trfase"/>
</dbReference>
<evidence type="ECO:0000256" key="7">
    <source>
        <dbReference type="PIRSR" id="PIRSR000524-50"/>
    </source>
</evidence>
<evidence type="ECO:0000256" key="6">
    <source>
        <dbReference type="PIRSR" id="PIRSR000524-1"/>
    </source>
</evidence>
<dbReference type="InterPro" id="IPR015421">
    <property type="entry name" value="PyrdxlP-dep_Trfase_major"/>
</dbReference>
<dbReference type="STRING" id="1236220.SAMN04488112_10860"/>
<dbReference type="RefSeq" id="WP_091568433.1">
    <property type="nucleotide sequence ID" value="NZ_FMZA01000008.1"/>
</dbReference>
<dbReference type="GO" id="GO:0019265">
    <property type="term" value="P:glycine biosynthetic process, by transamination of glyoxylate"/>
    <property type="evidence" value="ECO:0007669"/>
    <property type="project" value="TreeGrafter"/>
</dbReference>
<dbReference type="PROSITE" id="PS00595">
    <property type="entry name" value="AA_TRANSFER_CLASS_5"/>
    <property type="match status" value="1"/>
</dbReference>
<protein>
    <submittedName>
        <fullName evidence="11">L-aspartate aminotransferase apoenzyme /phosphoserine aminotransferase apoenzyme</fullName>
    </submittedName>
</protein>
<keyword evidence="12" id="KW-1185">Reference proteome</keyword>
<dbReference type="SUPFAM" id="SSF53383">
    <property type="entry name" value="PLP-dependent transferases"/>
    <property type="match status" value="1"/>
</dbReference>
<organism evidence="11 12">
    <name type="scientific">Melghirimyces thermohalophilus</name>
    <dbReference type="NCBI Taxonomy" id="1236220"/>
    <lineage>
        <taxon>Bacteria</taxon>
        <taxon>Bacillati</taxon>
        <taxon>Bacillota</taxon>
        <taxon>Bacilli</taxon>
        <taxon>Bacillales</taxon>
        <taxon>Thermoactinomycetaceae</taxon>
        <taxon>Melghirimyces</taxon>
    </lineage>
</organism>
<comment type="cofactor">
    <cofactor evidence="1 7 9">
        <name>pyridoxal 5'-phosphate</name>
        <dbReference type="ChEBI" id="CHEBI:597326"/>
    </cofactor>
</comment>
<dbReference type="PANTHER" id="PTHR21152:SF40">
    <property type="entry name" value="ALANINE--GLYOXYLATE AMINOTRANSFERASE"/>
    <property type="match status" value="1"/>
</dbReference>
<dbReference type="FunFam" id="3.40.640.10:FF:000027">
    <property type="entry name" value="Serine--pyruvate aminotransferase, mitochondrial"/>
    <property type="match status" value="1"/>
</dbReference>
<evidence type="ECO:0000313" key="11">
    <source>
        <dbReference type="EMBL" id="SDC45020.1"/>
    </source>
</evidence>
<accession>A0A1G6LP40</accession>
<evidence type="ECO:0000256" key="3">
    <source>
        <dbReference type="ARBA" id="ARBA00022576"/>
    </source>
</evidence>
<dbReference type="EMBL" id="FMZA01000008">
    <property type="protein sequence ID" value="SDC45020.1"/>
    <property type="molecule type" value="Genomic_DNA"/>
</dbReference>
<evidence type="ECO:0000256" key="1">
    <source>
        <dbReference type="ARBA" id="ARBA00001933"/>
    </source>
</evidence>
<dbReference type="AlphaFoldDB" id="A0A1G6LP40"/>
<reference evidence="11 12" key="1">
    <citation type="submission" date="2016-10" db="EMBL/GenBank/DDBJ databases">
        <authorList>
            <person name="de Groot N.N."/>
        </authorList>
    </citation>
    <scope>NUCLEOTIDE SEQUENCE [LARGE SCALE GENOMIC DNA]</scope>
    <source>
        <strain evidence="11 12">DSM 45514</strain>
    </source>
</reference>
<evidence type="ECO:0000256" key="8">
    <source>
        <dbReference type="RuleBase" id="RU004075"/>
    </source>
</evidence>
<dbReference type="InterPro" id="IPR024169">
    <property type="entry name" value="SP_NH2Trfase/AEP_transaminase"/>
</dbReference>
<evidence type="ECO:0000313" key="12">
    <source>
        <dbReference type="Proteomes" id="UP000199387"/>
    </source>
</evidence>
<dbReference type="InterPro" id="IPR000192">
    <property type="entry name" value="Aminotrans_V_dom"/>
</dbReference>
<dbReference type="GO" id="GO:0004760">
    <property type="term" value="F:L-serine-pyruvate transaminase activity"/>
    <property type="evidence" value="ECO:0007669"/>
    <property type="project" value="TreeGrafter"/>
</dbReference>
<gene>
    <name evidence="11" type="ORF">SAMN04488112_10860</name>
</gene>
<name>A0A1G6LP40_9BACL</name>
<feature type="binding site" evidence="6">
    <location>
        <position position="336"/>
    </location>
    <ligand>
        <name>substrate</name>
    </ligand>
</feature>
<dbReference type="Proteomes" id="UP000199387">
    <property type="component" value="Unassembled WGS sequence"/>
</dbReference>
<dbReference type="Gene3D" id="3.40.640.10">
    <property type="entry name" value="Type I PLP-dependent aspartate aminotransferase-like (Major domain)"/>
    <property type="match status" value="1"/>
</dbReference>
<evidence type="ECO:0000256" key="5">
    <source>
        <dbReference type="ARBA" id="ARBA00022898"/>
    </source>
</evidence>
<dbReference type="Gene3D" id="3.90.1150.10">
    <property type="entry name" value="Aspartate Aminotransferase, domain 1"/>
    <property type="match status" value="1"/>
</dbReference>
<feature type="modified residue" description="N6-(pyridoxal phosphate)lysine" evidence="7">
    <location>
        <position position="193"/>
    </location>
</feature>
<comment type="similarity">
    <text evidence="2 8">Belongs to the class-V pyridoxal-phosphate-dependent aminotransferase family.</text>
</comment>